<sequence length="472" mass="54492">MDITSLPLLILGLNLIFIIILIFFERRDPSSTWAWVLILALLPLVGFLVYLFFGLSPRKRRYFQKKQKHDRKKMITPNDRDFFAPEDQSGTRATLEKSIIKLGFNSRVPSLVGKNNIKIYTHGEDKFRDLFQDLRQAEKFIHINYYAINGDWLGEELFDILTHKASEGVEVRLLYDRMGCRNLPDYLLKKLRSAGGRAVKFAPFLVDLNYRDHRKNVIIDGQHGYIGGINVGIEYVGETDRFGDWRDTHLRLSGDSVDSLQHRFLLDWSFACGEELLDEEVYFPSKEEKGEAEVQIVSSGPDSEAQEIKIMFLRMIYGASDSIYIQTPYFIPDESMLEALKVASQTGVDVRIMIPAQPDHPFVYAANNSFVGEMLEAGARCFRYRKGFLHSKMMVIDERIGTVGTANMDVRSFKLNFEINAFIYDQETSAELAEIFRRDLEDSIEITPELYDSRSWNMKFKESLYRLIAPVL</sequence>
<organism evidence="15 16">
    <name type="scientific">Halarsenatibacter silvermanii</name>
    <dbReference type="NCBI Taxonomy" id="321763"/>
    <lineage>
        <taxon>Bacteria</taxon>
        <taxon>Bacillati</taxon>
        <taxon>Bacillota</taxon>
        <taxon>Clostridia</taxon>
        <taxon>Halanaerobiales</taxon>
        <taxon>Halarsenatibacteraceae</taxon>
        <taxon>Halarsenatibacter</taxon>
    </lineage>
</organism>
<keyword evidence="11 12" id="KW-1208">Phospholipid metabolism</keyword>
<dbReference type="NCBIfam" id="TIGR04265">
    <property type="entry name" value="bac_cardiolipin"/>
    <property type="match status" value="1"/>
</dbReference>
<dbReference type="CDD" id="cd09112">
    <property type="entry name" value="PLDc_CLS_2"/>
    <property type="match status" value="1"/>
</dbReference>
<dbReference type="InterPro" id="IPR030874">
    <property type="entry name" value="Cardiolipin_synth_Firmi"/>
</dbReference>
<evidence type="ECO:0000256" key="5">
    <source>
        <dbReference type="ARBA" id="ARBA00022692"/>
    </source>
</evidence>
<evidence type="ECO:0000256" key="13">
    <source>
        <dbReference type="NCBIfam" id="TIGR04265"/>
    </source>
</evidence>
<dbReference type="GO" id="GO:0008808">
    <property type="term" value="F:cardiolipin synthase activity"/>
    <property type="evidence" value="ECO:0007669"/>
    <property type="project" value="UniProtKB-UniRule"/>
</dbReference>
<dbReference type="InterPro" id="IPR001736">
    <property type="entry name" value="PLipase_D/transphosphatidylase"/>
</dbReference>
<dbReference type="GO" id="GO:0005886">
    <property type="term" value="C:plasma membrane"/>
    <property type="evidence" value="ECO:0007669"/>
    <property type="project" value="UniProtKB-SubCell"/>
</dbReference>
<keyword evidence="10 12" id="KW-0594">Phospholipid biosynthesis</keyword>
<evidence type="ECO:0000256" key="8">
    <source>
        <dbReference type="ARBA" id="ARBA00023098"/>
    </source>
</evidence>
<keyword evidence="8 12" id="KW-0443">Lipid metabolism</keyword>
<comment type="catalytic activity">
    <reaction evidence="12">
        <text>2 a 1,2-diacyl-sn-glycero-3-phospho-(1'-sn-glycerol) = a cardiolipin + glycerol</text>
        <dbReference type="Rhea" id="RHEA:31451"/>
        <dbReference type="ChEBI" id="CHEBI:17754"/>
        <dbReference type="ChEBI" id="CHEBI:62237"/>
        <dbReference type="ChEBI" id="CHEBI:64716"/>
    </reaction>
</comment>
<keyword evidence="6" id="KW-0677">Repeat</keyword>
<dbReference type="HAMAP" id="MF_01916">
    <property type="entry name" value="Cardiolipin_synth_Cls"/>
    <property type="match status" value="1"/>
</dbReference>
<keyword evidence="2 12" id="KW-1003">Cell membrane</keyword>
<evidence type="ECO:0000313" key="15">
    <source>
        <dbReference type="EMBL" id="SDL08431.1"/>
    </source>
</evidence>
<feature type="active site" evidence="12">
    <location>
        <position position="390"/>
    </location>
</feature>
<dbReference type="GO" id="GO:0032049">
    <property type="term" value="P:cardiolipin biosynthetic process"/>
    <property type="evidence" value="ECO:0007669"/>
    <property type="project" value="UniProtKB-UniRule"/>
</dbReference>
<evidence type="ECO:0000256" key="10">
    <source>
        <dbReference type="ARBA" id="ARBA00023209"/>
    </source>
</evidence>
<dbReference type="EMBL" id="FNGO01000001">
    <property type="protein sequence ID" value="SDL08431.1"/>
    <property type="molecule type" value="Genomic_DNA"/>
</dbReference>
<protein>
    <recommendedName>
        <fullName evidence="12 13">Cardiolipin synthase</fullName>
        <shortName evidence="12">CL synthase</shortName>
        <ecNumber evidence="12 13">2.7.8.-</ecNumber>
    </recommendedName>
</protein>
<evidence type="ECO:0000256" key="12">
    <source>
        <dbReference type="HAMAP-Rule" id="MF_01916"/>
    </source>
</evidence>
<proteinExistence type="inferred from homology"/>
<dbReference type="Pfam" id="PF13091">
    <property type="entry name" value="PLDc_2"/>
    <property type="match status" value="2"/>
</dbReference>
<gene>
    <name evidence="15" type="ORF">SAMN04488692_101114</name>
</gene>
<dbReference type="SUPFAM" id="SSF56024">
    <property type="entry name" value="Phospholipase D/nuclease"/>
    <property type="match status" value="2"/>
</dbReference>
<keyword evidence="3 12" id="KW-0444">Lipid biosynthesis</keyword>
<comment type="function">
    <text evidence="12">Catalyzes the reversible phosphatidyl group transfer from one phosphatidylglycerol molecule to another to form cardiolipin (CL) (diphosphatidylglycerol) and glycerol.</text>
</comment>
<evidence type="ECO:0000256" key="3">
    <source>
        <dbReference type="ARBA" id="ARBA00022516"/>
    </source>
</evidence>
<comment type="similarity">
    <text evidence="12">Belongs to the phospholipase D family. Cardiolipin synthase subfamily.</text>
</comment>
<evidence type="ECO:0000256" key="1">
    <source>
        <dbReference type="ARBA" id="ARBA00004651"/>
    </source>
</evidence>
<evidence type="ECO:0000256" key="2">
    <source>
        <dbReference type="ARBA" id="ARBA00022475"/>
    </source>
</evidence>
<feature type="active site" evidence="12">
    <location>
        <position position="220"/>
    </location>
</feature>
<keyword evidence="4 12" id="KW-0808">Transferase</keyword>
<feature type="active site" evidence="12">
    <location>
        <position position="397"/>
    </location>
</feature>
<evidence type="ECO:0000256" key="4">
    <source>
        <dbReference type="ARBA" id="ARBA00022679"/>
    </source>
</evidence>
<name>A0A1G9H659_9FIRM</name>
<dbReference type="InterPro" id="IPR022924">
    <property type="entry name" value="Cardiolipin_synthase"/>
</dbReference>
<evidence type="ECO:0000256" key="11">
    <source>
        <dbReference type="ARBA" id="ARBA00023264"/>
    </source>
</evidence>
<dbReference type="OrthoDB" id="9762009at2"/>
<evidence type="ECO:0000256" key="7">
    <source>
        <dbReference type="ARBA" id="ARBA00022989"/>
    </source>
</evidence>
<keyword evidence="5 12" id="KW-0812">Transmembrane</keyword>
<feature type="active site" evidence="12">
    <location>
        <position position="215"/>
    </location>
</feature>
<accession>A0A1G9H659</accession>
<evidence type="ECO:0000259" key="14">
    <source>
        <dbReference type="PROSITE" id="PS50035"/>
    </source>
</evidence>
<feature type="domain" description="PLD phosphodiesterase" evidence="14">
    <location>
        <begin position="208"/>
        <end position="235"/>
    </location>
</feature>
<evidence type="ECO:0000256" key="6">
    <source>
        <dbReference type="ARBA" id="ARBA00022737"/>
    </source>
</evidence>
<dbReference type="PROSITE" id="PS50035">
    <property type="entry name" value="PLD"/>
    <property type="match status" value="2"/>
</dbReference>
<dbReference type="AlphaFoldDB" id="A0A1G9H659"/>
<feature type="active site" evidence="12">
    <location>
        <position position="213"/>
    </location>
</feature>
<dbReference type="Proteomes" id="UP000199476">
    <property type="component" value="Unassembled WGS sequence"/>
</dbReference>
<dbReference type="EC" id="2.7.8.-" evidence="12 13"/>
<dbReference type="PANTHER" id="PTHR21248">
    <property type="entry name" value="CARDIOLIPIN SYNTHASE"/>
    <property type="match status" value="1"/>
</dbReference>
<evidence type="ECO:0000313" key="16">
    <source>
        <dbReference type="Proteomes" id="UP000199476"/>
    </source>
</evidence>
<feature type="transmembrane region" description="Helical" evidence="12">
    <location>
        <begin position="33"/>
        <end position="53"/>
    </location>
</feature>
<dbReference type="PANTHER" id="PTHR21248:SF22">
    <property type="entry name" value="PHOSPHOLIPASE D"/>
    <property type="match status" value="1"/>
</dbReference>
<comment type="subcellular location">
    <subcellularLocation>
        <location evidence="1 12">Cell membrane</location>
        <topology evidence="1 12">Multi-pass membrane protein</topology>
    </subcellularLocation>
</comment>
<keyword evidence="9 12" id="KW-0472">Membrane</keyword>
<dbReference type="Gene3D" id="3.30.870.10">
    <property type="entry name" value="Endonuclease Chain A"/>
    <property type="match status" value="2"/>
</dbReference>
<dbReference type="InterPro" id="IPR027379">
    <property type="entry name" value="CLS_N"/>
</dbReference>
<dbReference type="InterPro" id="IPR025202">
    <property type="entry name" value="PLD-like_dom"/>
</dbReference>
<reference evidence="15 16" key="1">
    <citation type="submission" date="2016-10" db="EMBL/GenBank/DDBJ databases">
        <authorList>
            <person name="de Groot N.N."/>
        </authorList>
    </citation>
    <scope>NUCLEOTIDE SEQUENCE [LARGE SCALE GENOMIC DNA]</scope>
    <source>
        <strain evidence="15 16">SLAS-1</strain>
    </source>
</reference>
<feature type="domain" description="PLD phosphodiesterase" evidence="14">
    <location>
        <begin position="385"/>
        <end position="412"/>
    </location>
</feature>
<keyword evidence="16" id="KW-1185">Reference proteome</keyword>
<dbReference type="Pfam" id="PF13396">
    <property type="entry name" value="PLDc_N"/>
    <property type="match status" value="1"/>
</dbReference>
<feature type="transmembrane region" description="Helical" evidence="12">
    <location>
        <begin position="6"/>
        <end position="24"/>
    </location>
</feature>
<evidence type="ECO:0000256" key="9">
    <source>
        <dbReference type="ARBA" id="ARBA00023136"/>
    </source>
</evidence>
<dbReference type="RefSeq" id="WP_089757624.1">
    <property type="nucleotide sequence ID" value="NZ_FNGO01000001.1"/>
</dbReference>
<keyword evidence="7 12" id="KW-1133">Transmembrane helix</keyword>
<feature type="active site" evidence="12">
    <location>
        <position position="392"/>
    </location>
</feature>
<dbReference type="SMART" id="SM00155">
    <property type="entry name" value="PLDc"/>
    <property type="match status" value="2"/>
</dbReference>
<dbReference type="CDD" id="cd09110">
    <property type="entry name" value="PLDc_CLS_1"/>
    <property type="match status" value="1"/>
</dbReference>
<dbReference type="STRING" id="321763.SAMN04488692_101114"/>